<dbReference type="InterPro" id="IPR051031">
    <property type="entry name" value="RING-box_E3_Ubiquitin_Ligase"/>
</dbReference>
<keyword evidence="5" id="KW-0498">Mitosis</keyword>
<dbReference type="AlphaFoldDB" id="A0AAQ3R921"/>
<dbReference type="PROSITE" id="PS50089">
    <property type="entry name" value="ZF_RING_2"/>
    <property type="match status" value="1"/>
</dbReference>
<gene>
    <name evidence="12" type="ORF">R9X50_00026900</name>
</gene>
<dbReference type="InterPro" id="IPR001841">
    <property type="entry name" value="Znf_RING"/>
</dbReference>
<feature type="domain" description="RING-type" evidence="11">
    <location>
        <begin position="37"/>
        <end position="80"/>
    </location>
</feature>
<name>A0AAQ3R921_9PEZI</name>
<dbReference type="SUPFAM" id="SSF57850">
    <property type="entry name" value="RING/U-box"/>
    <property type="match status" value="1"/>
</dbReference>
<protein>
    <recommendedName>
        <fullName evidence="1">Anaphase-promoting complex subunit 11</fullName>
    </recommendedName>
</protein>
<keyword evidence="3" id="KW-0479">Metal-binding</keyword>
<organism evidence="12 13">
    <name type="scientific">Acrodontium crateriforme</name>
    <dbReference type="NCBI Taxonomy" id="150365"/>
    <lineage>
        <taxon>Eukaryota</taxon>
        <taxon>Fungi</taxon>
        <taxon>Dikarya</taxon>
        <taxon>Ascomycota</taxon>
        <taxon>Pezizomycotina</taxon>
        <taxon>Dothideomycetes</taxon>
        <taxon>Dothideomycetidae</taxon>
        <taxon>Mycosphaerellales</taxon>
        <taxon>Teratosphaeriaceae</taxon>
        <taxon>Acrodontium</taxon>
    </lineage>
</organism>
<dbReference type="InterPro" id="IPR013083">
    <property type="entry name" value="Znf_RING/FYVE/PHD"/>
</dbReference>
<evidence type="ECO:0000256" key="6">
    <source>
        <dbReference type="ARBA" id="ARBA00022786"/>
    </source>
</evidence>
<keyword evidence="13" id="KW-1185">Reference proteome</keyword>
<keyword evidence="2" id="KW-0132">Cell division</keyword>
<sequence length="120" mass="13080">MKVTFQAFHAVAEWKWDLPEAADDTCGICRVEFEGTCAKCKFPGDDCPIIVGACTHCFHMHCISDWIASEASQGKCPMCRQIFKEKVADAATPSQRRDLVSPSAPVATPGQRQTGTPGTF</sequence>
<proteinExistence type="predicted"/>
<evidence type="ECO:0000259" key="11">
    <source>
        <dbReference type="PROSITE" id="PS50089"/>
    </source>
</evidence>
<evidence type="ECO:0000256" key="8">
    <source>
        <dbReference type="ARBA" id="ARBA00023306"/>
    </source>
</evidence>
<evidence type="ECO:0000313" key="13">
    <source>
        <dbReference type="Proteomes" id="UP001303373"/>
    </source>
</evidence>
<keyword evidence="7" id="KW-0862">Zinc</keyword>
<evidence type="ECO:0000256" key="10">
    <source>
        <dbReference type="SAM" id="MobiDB-lite"/>
    </source>
</evidence>
<dbReference type="Pfam" id="PF12861">
    <property type="entry name" value="zf-ANAPC11"/>
    <property type="match status" value="1"/>
</dbReference>
<dbReference type="InterPro" id="IPR024991">
    <property type="entry name" value="RING-H2_APC11"/>
</dbReference>
<evidence type="ECO:0000256" key="9">
    <source>
        <dbReference type="PROSITE-ProRule" id="PRU00175"/>
    </source>
</evidence>
<dbReference type="GO" id="GO:0005680">
    <property type="term" value="C:anaphase-promoting complex"/>
    <property type="evidence" value="ECO:0007669"/>
    <property type="project" value="InterPro"/>
</dbReference>
<keyword evidence="8" id="KW-0131">Cell cycle</keyword>
<evidence type="ECO:0000256" key="3">
    <source>
        <dbReference type="ARBA" id="ARBA00022723"/>
    </source>
</evidence>
<evidence type="ECO:0000256" key="4">
    <source>
        <dbReference type="ARBA" id="ARBA00022771"/>
    </source>
</evidence>
<evidence type="ECO:0000256" key="1">
    <source>
        <dbReference type="ARBA" id="ARBA00013928"/>
    </source>
</evidence>
<dbReference type="GO" id="GO:0008270">
    <property type="term" value="F:zinc ion binding"/>
    <property type="evidence" value="ECO:0007669"/>
    <property type="project" value="UniProtKB-KW"/>
</dbReference>
<dbReference type="Gene3D" id="3.30.40.10">
    <property type="entry name" value="Zinc/RING finger domain, C3HC4 (zinc finger)"/>
    <property type="match status" value="1"/>
</dbReference>
<reference evidence="12 13" key="1">
    <citation type="submission" date="2023-11" db="EMBL/GenBank/DDBJ databases">
        <title>An acidophilic fungus is an integral part of prey digestion in a carnivorous sundew plant.</title>
        <authorList>
            <person name="Tsai I.J."/>
        </authorList>
    </citation>
    <scope>NUCLEOTIDE SEQUENCE [LARGE SCALE GENOMIC DNA]</scope>
    <source>
        <strain evidence="12">169a</strain>
    </source>
</reference>
<dbReference type="GO" id="GO:0097602">
    <property type="term" value="F:cullin family protein binding"/>
    <property type="evidence" value="ECO:0007669"/>
    <property type="project" value="InterPro"/>
</dbReference>
<keyword evidence="6" id="KW-0833">Ubl conjugation pathway</keyword>
<dbReference type="GO" id="GO:0031145">
    <property type="term" value="P:anaphase-promoting complex-dependent catabolic process"/>
    <property type="evidence" value="ECO:0007669"/>
    <property type="project" value="InterPro"/>
</dbReference>
<dbReference type="GO" id="GO:0051301">
    <property type="term" value="P:cell division"/>
    <property type="evidence" value="ECO:0007669"/>
    <property type="project" value="UniProtKB-KW"/>
</dbReference>
<dbReference type="EMBL" id="CP138580">
    <property type="protein sequence ID" value="WPG97492.1"/>
    <property type="molecule type" value="Genomic_DNA"/>
</dbReference>
<evidence type="ECO:0000256" key="7">
    <source>
        <dbReference type="ARBA" id="ARBA00022833"/>
    </source>
</evidence>
<dbReference type="GO" id="GO:0061630">
    <property type="term" value="F:ubiquitin protein ligase activity"/>
    <property type="evidence" value="ECO:0007669"/>
    <property type="project" value="InterPro"/>
</dbReference>
<evidence type="ECO:0000256" key="2">
    <source>
        <dbReference type="ARBA" id="ARBA00022618"/>
    </source>
</evidence>
<evidence type="ECO:0000256" key="5">
    <source>
        <dbReference type="ARBA" id="ARBA00022776"/>
    </source>
</evidence>
<dbReference type="CDD" id="cd16456">
    <property type="entry name" value="RING-H2_APC11"/>
    <property type="match status" value="1"/>
</dbReference>
<keyword evidence="4 9" id="KW-0863">Zinc-finger</keyword>
<feature type="region of interest" description="Disordered" evidence="10">
    <location>
        <begin position="90"/>
        <end position="120"/>
    </location>
</feature>
<dbReference type="Proteomes" id="UP001303373">
    <property type="component" value="Chromosome 1"/>
</dbReference>
<dbReference type="PANTHER" id="PTHR11210">
    <property type="entry name" value="RING BOX"/>
    <property type="match status" value="1"/>
</dbReference>
<feature type="compositionally biased region" description="Low complexity" evidence="10">
    <location>
        <begin position="108"/>
        <end position="120"/>
    </location>
</feature>
<accession>A0AAQ3R921</accession>
<evidence type="ECO:0000313" key="12">
    <source>
        <dbReference type="EMBL" id="WPG97492.1"/>
    </source>
</evidence>